<dbReference type="Proteomes" id="UP000198290">
    <property type="component" value="Chromosome"/>
</dbReference>
<dbReference type="PROSITE" id="PS50887">
    <property type="entry name" value="GGDEF"/>
    <property type="match status" value="1"/>
</dbReference>
<dbReference type="AlphaFoldDB" id="A0A3G9GG79"/>
<sequence>MQHDAVPFSAETMARFALLERLRHPVWVFDIDARRVFWANQCALTVWEAASLEELCARDMGQDMSDSVARRLRQYQADFISHDVAFSETWTLYPNGNPRSLQVVFSGLRHQGRMLMLCEALGELQANPDTLRSAEALLHSPVFITLYQADGQPLYRNPSAREQVLDPAEHWQARFVDPADLALLQQQLEAQGKGRLVARVLTRQGERWHEISARHCRDAASGEPALLVSEMDVSELKEAEARASHLAMHDMLTGLPNRNFVQQHYPALLQQAREQGLQVALMCIDLDRFKNINDSLGHGFGDLLLVQMSERLKTLLQPGQQLARQGGDEFLLLLSAPQVKDVAAGMAASIVETLGRPLWLRGQEVQLTASVGISLSADGADDVQSHMRHADLAMYSAKEAGRNGIHFYDESMDARARSRLALEYEIRRGLENGEFEAFYQPRVDCFTGEIVGAEALARWRHPERGLLFPDSFIPACEESGLIRELDRQILAQVARQLACWQGQGRILQVSVNLSASQFADPELSSVLQQILQQSGCPAASIELEITESLLLAHDQHTLETLASLQAMGFAIAIDDFGTGYSNLAYLQNYPLNTLKIDRSFISGLPQRSAIPELITSLCRILKLAMVAEGVETHAQLDWLRQQGCQQYQGYLCSRPLSLRHFNELLEYSTAPA</sequence>
<dbReference type="CDD" id="cd01949">
    <property type="entry name" value="GGDEF"/>
    <property type="match status" value="1"/>
</dbReference>
<protein>
    <submittedName>
        <fullName evidence="3">Diguanylate cyclase</fullName>
    </submittedName>
</protein>
<reference evidence="4" key="1">
    <citation type="journal article" date="2017" name="Biotechnol. Biofuels">
        <title>Evaluation of environmental bacterial communities as a factor affecting the growth of duckweed Lemna minor.</title>
        <authorList>
            <person name="Ishizawa H."/>
            <person name="Kuroda M."/>
            <person name="Morikawa M."/>
            <person name="Ike M."/>
        </authorList>
    </citation>
    <scope>NUCLEOTIDE SEQUENCE [LARGE SCALE GENOMIC DNA]</scope>
    <source>
        <strain evidence="4">H3</strain>
    </source>
</reference>
<dbReference type="KEGG" id="amah:DLM_2874"/>
<proteinExistence type="predicted"/>
<dbReference type="RefSeq" id="WP_231959860.1">
    <property type="nucleotide sequence ID" value="NZ_AP018823.1"/>
</dbReference>
<dbReference type="SUPFAM" id="SSF141868">
    <property type="entry name" value="EAL domain-like"/>
    <property type="match status" value="1"/>
</dbReference>
<dbReference type="SMART" id="SM00052">
    <property type="entry name" value="EAL"/>
    <property type="match status" value="1"/>
</dbReference>
<dbReference type="InterPro" id="IPR035919">
    <property type="entry name" value="EAL_sf"/>
</dbReference>
<evidence type="ECO:0000313" key="4">
    <source>
        <dbReference type="Proteomes" id="UP000198290"/>
    </source>
</evidence>
<name>A0A3G9GG79_9NEIS</name>
<dbReference type="InterPro" id="IPR043128">
    <property type="entry name" value="Rev_trsase/Diguanyl_cyclase"/>
</dbReference>
<dbReference type="InterPro" id="IPR035965">
    <property type="entry name" value="PAS-like_dom_sf"/>
</dbReference>
<keyword evidence="4" id="KW-1185">Reference proteome</keyword>
<dbReference type="PANTHER" id="PTHR44757">
    <property type="entry name" value="DIGUANYLATE CYCLASE DGCP"/>
    <property type="match status" value="1"/>
</dbReference>
<dbReference type="CDD" id="cd01948">
    <property type="entry name" value="EAL"/>
    <property type="match status" value="1"/>
</dbReference>
<feature type="domain" description="EAL" evidence="1">
    <location>
        <begin position="419"/>
        <end position="669"/>
    </location>
</feature>
<evidence type="ECO:0000313" key="3">
    <source>
        <dbReference type="EMBL" id="BBF86475.1"/>
    </source>
</evidence>
<dbReference type="STRING" id="332411.VI06_07475"/>
<dbReference type="InterPro" id="IPR029787">
    <property type="entry name" value="Nucleotide_cyclase"/>
</dbReference>
<dbReference type="SUPFAM" id="SSF55785">
    <property type="entry name" value="PYP-like sensor domain (PAS domain)"/>
    <property type="match status" value="1"/>
</dbReference>
<dbReference type="PANTHER" id="PTHR44757:SF2">
    <property type="entry name" value="BIOFILM ARCHITECTURE MAINTENANCE PROTEIN MBAA"/>
    <property type="match status" value="1"/>
</dbReference>
<gene>
    <name evidence="3" type="ORF">DLM_2874</name>
</gene>
<dbReference type="InterPro" id="IPR000160">
    <property type="entry name" value="GGDEF_dom"/>
</dbReference>
<dbReference type="SMART" id="SM00267">
    <property type="entry name" value="GGDEF"/>
    <property type="match status" value="1"/>
</dbReference>
<dbReference type="InterPro" id="IPR052155">
    <property type="entry name" value="Biofilm_reg_signaling"/>
</dbReference>
<dbReference type="EMBL" id="AP018823">
    <property type="protein sequence ID" value="BBF86475.1"/>
    <property type="molecule type" value="Genomic_DNA"/>
</dbReference>
<evidence type="ECO:0000259" key="1">
    <source>
        <dbReference type="PROSITE" id="PS50883"/>
    </source>
</evidence>
<feature type="domain" description="GGDEF" evidence="2">
    <location>
        <begin position="277"/>
        <end position="410"/>
    </location>
</feature>
<dbReference type="Gene3D" id="3.20.20.450">
    <property type="entry name" value="EAL domain"/>
    <property type="match status" value="1"/>
</dbReference>
<dbReference type="NCBIfam" id="TIGR00254">
    <property type="entry name" value="GGDEF"/>
    <property type="match status" value="1"/>
</dbReference>
<dbReference type="Gene3D" id="3.30.70.270">
    <property type="match status" value="1"/>
</dbReference>
<reference evidence="4" key="3">
    <citation type="journal article" date="2017" name="Plant Physiol. Biochem.">
        <title>Differential oxidative and antioxidative response of duckweed Lemna minor toward plant growth promoting/inhibiting bacteria.</title>
        <authorList>
            <person name="Ishizawa H."/>
            <person name="Kuroda M."/>
            <person name="Morikawa M."/>
            <person name="Ike M."/>
        </authorList>
    </citation>
    <scope>NUCLEOTIDE SEQUENCE [LARGE SCALE GENOMIC DNA]</scope>
    <source>
        <strain evidence="4">H3</strain>
    </source>
</reference>
<organism evidence="3 4">
    <name type="scientific">Aquitalea magnusonii</name>
    <dbReference type="NCBI Taxonomy" id="332411"/>
    <lineage>
        <taxon>Bacteria</taxon>
        <taxon>Pseudomonadati</taxon>
        <taxon>Pseudomonadota</taxon>
        <taxon>Betaproteobacteria</taxon>
        <taxon>Neisseriales</taxon>
        <taxon>Chromobacteriaceae</taxon>
        <taxon>Aquitalea</taxon>
    </lineage>
</organism>
<accession>A0A3G9GG79</accession>
<dbReference type="InterPro" id="IPR001633">
    <property type="entry name" value="EAL_dom"/>
</dbReference>
<dbReference type="SUPFAM" id="SSF55073">
    <property type="entry name" value="Nucleotide cyclase"/>
    <property type="match status" value="1"/>
</dbReference>
<reference evidence="3 4" key="2">
    <citation type="journal article" date="2017" name="Genome Announc.">
        <title>Draft genome sequence of Aquitalea magnusonii strain H3, a plant growth-promoting bacterium of duckweed Lemna minor.</title>
        <authorList>
            <person name="Ishizawa H."/>
            <person name="Kuroda M."/>
            <person name="Ike M."/>
        </authorList>
    </citation>
    <scope>NUCLEOTIDE SEQUENCE [LARGE SCALE GENOMIC DNA]</scope>
    <source>
        <strain evidence="3 4">H3</strain>
    </source>
</reference>
<dbReference type="PROSITE" id="PS50883">
    <property type="entry name" value="EAL"/>
    <property type="match status" value="1"/>
</dbReference>
<evidence type="ECO:0000259" key="2">
    <source>
        <dbReference type="PROSITE" id="PS50887"/>
    </source>
</evidence>
<dbReference type="Pfam" id="PF00990">
    <property type="entry name" value="GGDEF"/>
    <property type="match status" value="1"/>
</dbReference>
<dbReference type="Pfam" id="PF00563">
    <property type="entry name" value="EAL"/>
    <property type="match status" value="1"/>
</dbReference>